<dbReference type="InterPro" id="IPR010982">
    <property type="entry name" value="Lambda_DNA-bd_dom_sf"/>
</dbReference>
<dbReference type="InterPro" id="IPR000843">
    <property type="entry name" value="HTH_LacI"/>
</dbReference>
<keyword evidence="1" id="KW-0805">Transcription regulation</keyword>
<comment type="caution">
    <text evidence="5">The sequence shown here is derived from an EMBL/GenBank/DDBJ whole genome shotgun (WGS) entry which is preliminary data.</text>
</comment>
<dbReference type="CDD" id="cd01392">
    <property type="entry name" value="HTH_LacI"/>
    <property type="match status" value="1"/>
</dbReference>
<organism evidence="5 6">
    <name type="scientific">Paracidovorax wautersii</name>
    <dbReference type="NCBI Taxonomy" id="1177982"/>
    <lineage>
        <taxon>Bacteria</taxon>
        <taxon>Pseudomonadati</taxon>
        <taxon>Pseudomonadota</taxon>
        <taxon>Betaproteobacteria</taxon>
        <taxon>Burkholderiales</taxon>
        <taxon>Comamonadaceae</taxon>
        <taxon>Paracidovorax</taxon>
    </lineage>
</organism>
<evidence type="ECO:0000259" key="4">
    <source>
        <dbReference type="PROSITE" id="PS50932"/>
    </source>
</evidence>
<protein>
    <submittedName>
        <fullName evidence="5">HTH-type transcriptional regulator GntR</fullName>
    </submittedName>
</protein>
<dbReference type="GO" id="GO:0003700">
    <property type="term" value="F:DNA-binding transcription factor activity"/>
    <property type="evidence" value="ECO:0007669"/>
    <property type="project" value="TreeGrafter"/>
</dbReference>
<evidence type="ECO:0000256" key="1">
    <source>
        <dbReference type="ARBA" id="ARBA00023015"/>
    </source>
</evidence>
<name>A0A7V8FMX8_9BURK</name>
<keyword evidence="2" id="KW-0238">DNA-binding</keyword>
<evidence type="ECO:0000256" key="2">
    <source>
        <dbReference type="ARBA" id="ARBA00023125"/>
    </source>
</evidence>
<dbReference type="SMART" id="SM00354">
    <property type="entry name" value="HTH_LACI"/>
    <property type="match status" value="1"/>
</dbReference>
<dbReference type="SUPFAM" id="SSF47413">
    <property type="entry name" value="lambda repressor-like DNA-binding domains"/>
    <property type="match status" value="1"/>
</dbReference>
<reference evidence="6" key="1">
    <citation type="journal article" date="2020" name="MBio">
        <title>Horizontal gene transfer to a defensive symbiont with a reduced genome amongst a multipartite beetle microbiome.</title>
        <authorList>
            <person name="Waterworth S.C."/>
            <person name="Florez L.V."/>
            <person name="Rees E.R."/>
            <person name="Hertweck C."/>
            <person name="Kaltenpoth M."/>
            <person name="Kwan J.C."/>
        </authorList>
    </citation>
    <scope>NUCLEOTIDE SEQUENCE [LARGE SCALE GENOMIC DNA]</scope>
</reference>
<dbReference type="Gene3D" id="3.40.50.2300">
    <property type="match status" value="2"/>
</dbReference>
<dbReference type="PROSITE" id="PS50932">
    <property type="entry name" value="HTH_LACI_2"/>
    <property type="match status" value="1"/>
</dbReference>
<dbReference type="PROSITE" id="PS00356">
    <property type="entry name" value="HTH_LACI_1"/>
    <property type="match status" value="1"/>
</dbReference>
<evidence type="ECO:0000313" key="6">
    <source>
        <dbReference type="Proteomes" id="UP000461670"/>
    </source>
</evidence>
<dbReference type="GO" id="GO:0000976">
    <property type="term" value="F:transcription cis-regulatory region binding"/>
    <property type="evidence" value="ECO:0007669"/>
    <property type="project" value="TreeGrafter"/>
</dbReference>
<dbReference type="PANTHER" id="PTHR30146">
    <property type="entry name" value="LACI-RELATED TRANSCRIPTIONAL REPRESSOR"/>
    <property type="match status" value="1"/>
</dbReference>
<dbReference type="EMBL" id="WNDQ01000036">
    <property type="protein sequence ID" value="KAF1020400.1"/>
    <property type="molecule type" value="Genomic_DNA"/>
</dbReference>
<dbReference type="AlphaFoldDB" id="A0A7V8FMX8"/>
<gene>
    <name evidence="5" type="primary">gntR_3</name>
    <name evidence="5" type="ORF">GAK30_02544</name>
</gene>
<dbReference type="Gene3D" id="1.10.260.40">
    <property type="entry name" value="lambda repressor-like DNA-binding domains"/>
    <property type="match status" value="1"/>
</dbReference>
<accession>A0A7V8FMX8</accession>
<dbReference type="Pfam" id="PF00356">
    <property type="entry name" value="LacI"/>
    <property type="match status" value="1"/>
</dbReference>
<dbReference type="Pfam" id="PF00532">
    <property type="entry name" value="Peripla_BP_1"/>
    <property type="match status" value="1"/>
</dbReference>
<evidence type="ECO:0000256" key="3">
    <source>
        <dbReference type="ARBA" id="ARBA00023163"/>
    </source>
</evidence>
<feature type="domain" description="HTH lacI-type" evidence="4">
    <location>
        <begin position="15"/>
        <end position="69"/>
    </location>
</feature>
<keyword evidence="3" id="KW-0804">Transcription</keyword>
<sequence length="243" mass="25389">MLRDPFEPDTPPGSARMADVAQAAGVSLVTVSRAINQPDKVAPKTLAAVRQAVEALGYVPNLMAGSLASNRSRIIAAMVPTISNLVFAETIEALSQALNAGGYQLLLAQTNYQPDDERHVLEAFLGRRVDGVVLMGTAGAPVHRRAGQTSPGGSLAQRLRRAGVPVVQTWDLLADPIDMQVGFSNLALGRAAGAYLTERGHRTVGFIGGDEARTRARLRGLRSAVGAQGGRVVAELAPAPAGI</sequence>
<dbReference type="InterPro" id="IPR001761">
    <property type="entry name" value="Peripla_BP/Lac1_sug-bd_dom"/>
</dbReference>
<evidence type="ECO:0000313" key="5">
    <source>
        <dbReference type="EMBL" id="KAF1020400.1"/>
    </source>
</evidence>
<dbReference type="PANTHER" id="PTHR30146:SF33">
    <property type="entry name" value="TRANSCRIPTIONAL REGULATOR"/>
    <property type="match status" value="1"/>
</dbReference>
<proteinExistence type="predicted"/>
<dbReference type="SUPFAM" id="SSF53822">
    <property type="entry name" value="Periplasmic binding protein-like I"/>
    <property type="match status" value="1"/>
</dbReference>
<dbReference type="Proteomes" id="UP000461670">
    <property type="component" value="Unassembled WGS sequence"/>
</dbReference>
<dbReference type="InterPro" id="IPR028082">
    <property type="entry name" value="Peripla_BP_I"/>
</dbReference>